<organism evidence="1 2">
    <name type="scientific">Rhododendron molle</name>
    <name type="common">Chinese azalea</name>
    <name type="synonym">Azalea mollis</name>
    <dbReference type="NCBI Taxonomy" id="49168"/>
    <lineage>
        <taxon>Eukaryota</taxon>
        <taxon>Viridiplantae</taxon>
        <taxon>Streptophyta</taxon>
        <taxon>Embryophyta</taxon>
        <taxon>Tracheophyta</taxon>
        <taxon>Spermatophyta</taxon>
        <taxon>Magnoliopsida</taxon>
        <taxon>eudicotyledons</taxon>
        <taxon>Gunneridae</taxon>
        <taxon>Pentapetalae</taxon>
        <taxon>asterids</taxon>
        <taxon>Ericales</taxon>
        <taxon>Ericaceae</taxon>
        <taxon>Ericoideae</taxon>
        <taxon>Rhodoreae</taxon>
        <taxon>Rhododendron</taxon>
    </lineage>
</organism>
<proteinExistence type="predicted"/>
<comment type="caution">
    <text evidence="1">The sequence shown here is derived from an EMBL/GenBank/DDBJ whole genome shotgun (WGS) entry which is preliminary data.</text>
</comment>
<protein>
    <submittedName>
        <fullName evidence="1">Uncharacterized protein</fullName>
    </submittedName>
</protein>
<gene>
    <name evidence="1" type="ORF">RHMOL_Rhmol13G0045300</name>
</gene>
<evidence type="ECO:0000313" key="1">
    <source>
        <dbReference type="EMBL" id="KAI8523060.1"/>
    </source>
</evidence>
<sequence>MGSTSKKPQRGGNFTDEEDKLLVSAYLNISLDVVQGNDQKRKTYWRRVWDYFHQHKSFVSERNENSLMNRWSAIQLSVNKFCGCYAQIELRHQSGMTKGDKVSEAKTYYKSLETSKNSSFQFEHCWKQLRYNQSGWRTLRGKNQRRTTLGQYLLFQLQSW</sequence>
<accession>A0ACC0L2X0</accession>
<keyword evidence="2" id="KW-1185">Reference proteome</keyword>
<dbReference type="Proteomes" id="UP001062846">
    <property type="component" value="Chromosome 13"/>
</dbReference>
<name>A0ACC0L2X0_RHOML</name>
<reference evidence="1" key="1">
    <citation type="submission" date="2022-02" db="EMBL/GenBank/DDBJ databases">
        <title>Plant Genome Project.</title>
        <authorList>
            <person name="Zhang R.-G."/>
        </authorList>
    </citation>
    <scope>NUCLEOTIDE SEQUENCE</scope>
    <source>
        <strain evidence="1">AT1</strain>
    </source>
</reference>
<dbReference type="EMBL" id="CM046400">
    <property type="protein sequence ID" value="KAI8523060.1"/>
    <property type="molecule type" value="Genomic_DNA"/>
</dbReference>
<evidence type="ECO:0000313" key="2">
    <source>
        <dbReference type="Proteomes" id="UP001062846"/>
    </source>
</evidence>